<name>A0A9W9ZJ69_9CNID</name>
<organism evidence="1 2">
    <name type="scientific">Desmophyllum pertusum</name>
    <dbReference type="NCBI Taxonomy" id="174260"/>
    <lineage>
        <taxon>Eukaryota</taxon>
        <taxon>Metazoa</taxon>
        <taxon>Cnidaria</taxon>
        <taxon>Anthozoa</taxon>
        <taxon>Hexacorallia</taxon>
        <taxon>Scleractinia</taxon>
        <taxon>Caryophylliina</taxon>
        <taxon>Caryophylliidae</taxon>
        <taxon>Desmophyllum</taxon>
    </lineage>
</organism>
<reference evidence="1" key="1">
    <citation type="submission" date="2023-01" db="EMBL/GenBank/DDBJ databases">
        <title>Genome assembly of the deep-sea coral Lophelia pertusa.</title>
        <authorList>
            <person name="Herrera S."/>
            <person name="Cordes E."/>
        </authorList>
    </citation>
    <scope>NUCLEOTIDE SEQUENCE</scope>
    <source>
        <strain evidence="1">USNM1676648</strain>
        <tissue evidence="1">Polyp</tissue>
    </source>
</reference>
<dbReference type="Proteomes" id="UP001163046">
    <property type="component" value="Unassembled WGS sequence"/>
</dbReference>
<comment type="caution">
    <text evidence="1">The sequence shown here is derived from an EMBL/GenBank/DDBJ whole genome shotgun (WGS) entry which is preliminary data.</text>
</comment>
<evidence type="ECO:0000313" key="1">
    <source>
        <dbReference type="EMBL" id="KAJ7382637.1"/>
    </source>
</evidence>
<protein>
    <submittedName>
        <fullName evidence="1">Uncharacterized protein</fullName>
    </submittedName>
</protein>
<dbReference type="EMBL" id="MU825918">
    <property type="protein sequence ID" value="KAJ7382637.1"/>
    <property type="molecule type" value="Genomic_DNA"/>
</dbReference>
<proteinExistence type="predicted"/>
<dbReference type="AlphaFoldDB" id="A0A9W9ZJ69"/>
<gene>
    <name evidence="1" type="ORF">OS493_033693</name>
</gene>
<sequence>MGNSNPVWEPGYTPDVHCGAPKVTEDYKDDPKGIQAAYRKARKYVNEDPGRRFCTIGPESWLKCWEVDKGYKAKFKRVNDNVLLYFNNGYFEVDKDERAKIVYEDYKWEYLYF</sequence>
<accession>A0A9W9ZJ69</accession>
<evidence type="ECO:0000313" key="2">
    <source>
        <dbReference type="Proteomes" id="UP001163046"/>
    </source>
</evidence>
<keyword evidence="2" id="KW-1185">Reference proteome</keyword>